<dbReference type="Proteomes" id="UP001597371">
    <property type="component" value="Unassembled WGS sequence"/>
</dbReference>
<dbReference type="RefSeq" id="WP_209735582.1">
    <property type="nucleotide sequence ID" value="NZ_CP072611.1"/>
</dbReference>
<organism evidence="2 3">
    <name type="scientific">Aureimonas populi</name>
    <dbReference type="NCBI Taxonomy" id="1701758"/>
    <lineage>
        <taxon>Bacteria</taxon>
        <taxon>Pseudomonadati</taxon>
        <taxon>Pseudomonadota</taxon>
        <taxon>Alphaproteobacteria</taxon>
        <taxon>Hyphomicrobiales</taxon>
        <taxon>Aurantimonadaceae</taxon>
        <taxon>Aureimonas</taxon>
    </lineage>
</organism>
<keyword evidence="1" id="KW-1133">Transmembrane helix</keyword>
<feature type="transmembrane region" description="Helical" evidence="1">
    <location>
        <begin position="7"/>
        <end position="29"/>
    </location>
</feature>
<keyword evidence="3" id="KW-1185">Reference proteome</keyword>
<feature type="transmembrane region" description="Helical" evidence="1">
    <location>
        <begin position="41"/>
        <end position="59"/>
    </location>
</feature>
<keyword evidence="1" id="KW-0812">Transmembrane</keyword>
<comment type="caution">
    <text evidence="2">The sequence shown here is derived from an EMBL/GenBank/DDBJ whole genome shotgun (WGS) entry which is preliminary data.</text>
</comment>
<feature type="transmembrane region" description="Helical" evidence="1">
    <location>
        <begin position="105"/>
        <end position="128"/>
    </location>
</feature>
<comment type="similarity">
    <text evidence="1">Belongs to the vitamin uptake transporter (VUT/ECF) (TC 2.A.88) family. Q precursor transporter subfamily.</text>
</comment>
<name>A0ABW5CJ96_9HYPH</name>
<dbReference type="NCBIfam" id="TIGR00697">
    <property type="entry name" value="queuosine precursor transporter"/>
    <property type="match status" value="1"/>
</dbReference>
<reference evidence="3" key="1">
    <citation type="journal article" date="2019" name="Int. J. Syst. Evol. Microbiol.">
        <title>The Global Catalogue of Microorganisms (GCM) 10K type strain sequencing project: providing services to taxonomists for standard genome sequencing and annotation.</title>
        <authorList>
            <consortium name="The Broad Institute Genomics Platform"/>
            <consortium name="The Broad Institute Genome Sequencing Center for Infectious Disease"/>
            <person name="Wu L."/>
            <person name="Ma J."/>
        </authorList>
    </citation>
    <scope>NUCLEOTIDE SEQUENCE [LARGE SCALE GENOMIC DNA]</scope>
    <source>
        <strain evidence="3">ZS-35-S2</strain>
    </source>
</reference>
<comment type="subcellular location">
    <subcellularLocation>
        <location evidence="1">Cell inner membrane</location>
        <topology evidence="1">Multi-pass membrane protein</topology>
    </subcellularLocation>
</comment>
<gene>
    <name evidence="2" type="ORF">ACFSKQ_04175</name>
</gene>
<dbReference type="Pfam" id="PF02592">
    <property type="entry name" value="Vut_1"/>
    <property type="match status" value="1"/>
</dbReference>
<keyword evidence="1" id="KW-0997">Cell inner membrane</keyword>
<evidence type="ECO:0000256" key="1">
    <source>
        <dbReference type="HAMAP-Rule" id="MF_02088"/>
    </source>
</evidence>
<protein>
    <recommendedName>
        <fullName evidence="1">Probable queuosine precursor transporter</fullName>
        <shortName evidence="1">Q precursor transporter</shortName>
    </recommendedName>
</protein>
<dbReference type="EMBL" id="JBHUIJ010000005">
    <property type="protein sequence ID" value="MFD2236662.1"/>
    <property type="molecule type" value="Genomic_DNA"/>
</dbReference>
<dbReference type="InterPro" id="IPR003744">
    <property type="entry name" value="YhhQ"/>
</dbReference>
<keyword evidence="1" id="KW-0472">Membrane</keyword>
<feature type="transmembrane region" description="Helical" evidence="1">
    <location>
        <begin position="198"/>
        <end position="222"/>
    </location>
</feature>
<comment type="function">
    <text evidence="1">Involved in the import of queuosine (Q) precursors, required for Q precursor salvage.</text>
</comment>
<evidence type="ECO:0000313" key="2">
    <source>
        <dbReference type="EMBL" id="MFD2236662.1"/>
    </source>
</evidence>
<dbReference type="HAMAP" id="MF_02088">
    <property type="entry name" value="Q_prec_transport"/>
    <property type="match status" value="1"/>
</dbReference>
<keyword evidence="1" id="KW-1003">Cell membrane</keyword>
<dbReference type="PANTHER" id="PTHR34300:SF1">
    <property type="entry name" value="QUEUOSINE PRECURSOR TRANSPORTER"/>
    <property type="match status" value="1"/>
</dbReference>
<dbReference type="PANTHER" id="PTHR34300">
    <property type="entry name" value="QUEUOSINE PRECURSOR TRANSPORTER-RELATED"/>
    <property type="match status" value="1"/>
</dbReference>
<feature type="transmembrane region" description="Helical" evidence="1">
    <location>
        <begin position="71"/>
        <end position="93"/>
    </location>
</feature>
<keyword evidence="1" id="KW-0813">Transport</keyword>
<feature type="transmembrane region" description="Helical" evidence="1">
    <location>
        <begin position="140"/>
        <end position="164"/>
    </location>
</feature>
<accession>A0ABW5CJ96</accession>
<proteinExistence type="inferred from homology"/>
<sequence length="229" mass="25355">MTRFGAYIVPVLAMTIIVLMANVAVQFPLQGQLGPLMLADLLTWGAFVYPFAFIVTDINNRLFGPRMARRVVYLGFILAILSSIIFPPILHSFGFLEYETTGARLLRVALASGTAFLLAQLMDIVVFNRLRRLSWWKAPFASGIVGSIIDTFLFFSIAFAPLFLLLGPNEPFALEAAPLLGLMDTQAPRWVSWALGDFAVKLLIAIFGLVPYRIVVGAFIPFRDQPARA</sequence>
<evidence type="ECO:0000313" key="3">
    <source>
        <dbReference type="Proteomes" id="UP001597371"/>
    </source>
</evidence>